<dbReference type="EMBL" id="JAADYS010000937">
    <property type="protein sequence ID" value="KAF4466044.1"/>
    <property type="molecule type" value="Genomic_DNA"/>
</dbReference>
<evidence type="ECO:0000313" key="2">
    <source>
        <dbReference type="Proteomes" id="UP000554235"/>
    </source>
</evidence>
<sequence>MDPSITISYSIERCKRLVDEMLPAWYDPPGNESAVVGTSPTIILANGDNTVGLWGRSLAPCTIMVNMSLPGIRRTLKELAESGAPWTDFQAVRYQFIVIEPPETPAANPITIDNANVLDWMDVASYMDM</sequence>
<proteinExistence type="predicted"/>
<name>A0A8H4LEH8_9HYPO</name>
<dbReference type="Proteomes" id="UP000554235">
    <property type="component" value="Unassembled WGS sequence"/>
</dbReference>
<accession>A0A8H4LEH8</accession>
<evidence type="ECO:0000313" key="1">
    <source>
        <dbReference type="EMBL" id="KAF4466044.1"/>
    </source>
</evidence>
<keyword evidence="2" id="KW-1185">Reference proteome</keyword>
<protein>
    <submittedName>
        <fullName evidence="1">Uncharacterized protein</fullName>
    </submittedName>
</protein>
<organism evidence="1 2">
    <name type="scientific">Fusarium albosuccineum</name>
    <dbReference type="NCBI Taxonomy" id="1237068"/>
    <lineage>
        <taxon>Eukaryota</taxon>
        <taxon>Fungi</taxon>
        <taxon>Dikarya</taxon>
        <taxon>Ascomycota</taxon>
        <taxon>Pezizomycotina</taxon>
        <taxon>Sordariomycetes</taxon>
        <taxon>Hypocreomycetidae</taxon>
        <taxon>Hypocreales</taxon>
        <taxon>Nectriaceae</taxon>
        <taxon>Fusarium</taxon>
        <taxon>Fusarium decemcellulare species complex</taxon>
    </lineage>
</organism>
<dbReference type="OrthoDB" id="5079280at2759"/>
<reference evidence="1 2" key="1">
    <citation type="submission" date="2020-01" db="EMBL/GenBank/DDBJ databases">
        <title>Identification and distribution of gene clusters putatively required for synthesis of sphingolipid metabolism inhibitors in phylogenetically diverse species of the filamentous fungus Fusarium.</title>
        <authorList>
            <person name="Kim H.-S."/>
            <person name="Busman M."/>
            <person name="Brown D.W."/>
            <person name="Divon H."/>
            <person name="Uhlig S."/>
            <person name="Proctor R.H."/>
        </authorList>
    </citation>
    <scope>NUCLEOTIDE SEQUENCE [LARGE SCALE GENOMIC DNA]</scope>
    <source>
        <strain evidence="1 2">NRRL 20459</strain>
    </source>
</reference>
<comment type="caution">
    <text evidence="1">The sequence shown here is derived from an EMBL/GenBank/DDBJ whole genome shotgun (WGS) entry which is preliminary data.</text>
</comment>
<gene>
    <name evidence="1" type="ORF">FALBO_7105</name>
</gene>
<dbReference type="AlphaFoldDB" id="A0A8H4LEH8"/>